<dbReference type="Proteomes" id="UP001310594">
    <property type="component" value="Unassembled WGS sequence"/>
</dbReference>
<dbReference type="PANTHER" id="PTHR42085:SF2">
    <property type="entry name" value="F-BOX DOMAIN-CONTAINING PROTEIN"/>
    <property type="match status" value="1"/>
</dbReference>
<feature type="compositionally biased region" description="Polar residues" evidence="1">
    <location>
        <begin position="1"/>
        <end position="20"/>
    </location>
</feature>
<evidence type="ECO:0000256" key="1">
    <source>
        <dbReference type="SAM" id="MobiDB-lite"/>
    </source>
</evidence>
<accession>A0AAN7ZKR9</accession>
<sequence>MATNIATSQMEQQPSTNSETVPVLPSQRKQIQGIAQLVNNLDAGVRSAIIALIVNHHHACTPNKCHLLALPAELRVKIFEYSLRRSNTIKVDSSGLSVPGLLSVSIRVRNEAIYIYYSTNRFRIVVHDCNIEPVAPFVKNLQKYFKVLRGYHIRNPEVGLVKISLRGVPNWPYLMKWIRLMYDRAMSWWFLVDVDKYRDKKRVWNVFSTARKMKMAGLPWETARGVLRTLRANLKEADPRW</sequence>
<reference evidence="2" key="1">
    <citation type="submission" date="2023-08" db="EMBL/GenBank/DDBJ databases">
        <title>Black Yeasts Isolated from many extreme environments.</title>
        <authorList>
            <person name="Coleine C."/>
            <person name="Stajich J.E."/>
            <person name="Selbmann L."/>
        </authorList>
    </citation>
    <scope>NUCLEOTIDE SEQUENCE</scope>
    <source>
        <strain evidence="2">CCFEE 5810</strain>
    </source>
</reference>
<feature type="region of interest" description="Disordered" evidence="1">
    <location>
        <begin position="1"/>
        <end position="23"/>
    </location>
</feature>
<name>A0AAN7ZKR9_9PEZI</name>
<evidence type="ECO:0008006" key="4">
    <source>
        <dbReference type="Google" id="ProtNLM"/>
    </source>
</evidence>
<gene>
    <name evidence="2" type="ORF">LTR97_012145</name>
</gene>
<proteinExistence type="predicted"/>
<dbReference type="AlphaFoldDB" id="A0AAN7ZKR9"/>
<dbReference type="EMBL" id="JAVRQU010000024">
    <property type="protein sequence ID" value="KAK5690591.1"/>
    <property type="molecule type" value="Genomic_DNA"/>
</dbReference>
<comment type="caution">
    <text evidence="2">The sequence shown here is derived from an EMBL/GenBank/DDBJ whole genome shotgun (WGS) entry which is preliminary data.</text>
</comment>
<evidence type="ECO:0000313" key="2">
    <source>
        <dbReference type="EMBL" id="KAK5690591.1"/>
    </source>
</evidence>
<dbReference type="InterPro" id="IPR038883">
    <property type="entry name" value="AN11006-like"/>
</dbReference>
<organism evidence="2 3">
    <name type="scientific">Elasticomyces elasticus</name>
    <dbReference type="NCBI Taxonomy" id="574655"/>
    <lineage>
        <taxon>Eukaryota</taxon>
        <taxon>Fungi</taxon>
        <taxon>Dikarya</taxon>
        <taxon>Ascomycota</taxon>
        <taxon>Pezizomycotina</taxon>
        <taxon>Dothideomycetes</taxon>
        <taxon>Dothideomycetidae</taxon>
        <taxon>Mycosphaerellales</taxon>
        <taxon>Teratosphaeriaceae</taxon>
        <taxon>Elasticomyces</taxon>
    </lineage>
</organism>
<dbReference type="PANTHER" id="PTHR42085">
    <property type="entry name" value="F-BOX DOMAIN-CONTAINING PROTEIN"/>
    <property type="match status" value="1"/>
</dbReference>
<protein>
    <recommendedName>
        <fullName evidence="4">F-box domain-containing protein</fullName>
    </recommendedName>
</protein>
<evidence type="ECO:0000313" key="3">
    <source>
        <dbReference type="Proteomes" id="UP001310594"/>
    </source>
</evidence>